<keyword evidence="2" id="KW-1185">Reference proteome</keyword>
<evidence type="ECO:0000313" key="1">
    <source>
        <dbReference type="EMBL" id="MED6279317.1"/>
    </source>
</evidence>
<gene>
    <name evidence="1" type="ORF">CHARACLAT_033228</name>
</gene>
<sequence length="67" mass="7888">MPVLPMHSCEKIIHWDNYLEHSPARRGSDVRWMAGEKLLSGLVKLQSLPEELTIMDFMMTFLSQQWQ</sequence>
<organism evidence="1 2">
    <name type="scientific">Characodon lateralis</name>
    <dbReference type="NCBI Taxonomy" id="208331"/>
    <lineage>
        <taxon>Eukaryota</taxon>
        <taxon>Metazoa</taxon>
        <taxon>Chordata</taxon>
        <taxon>Craniata</taxon>
        <taxon>Vertebrata</taxon>
        <taxon>Euteleostomi</taxon>
        <taxon>Actinopterygii</taxon>
        <taxon>Neopterygii</taxon>
        <taxon>Teleostei</taxon>
        <taxon>Neoteleostei</taxon>
        <taxon>Acanthomorphata</taxon>
        <taxon>Ovalentaria</taxon>
        <taxon>Atherinomorphae</taxon>
        <taxon>Cyprinodontiformes</taxon>
        <taxon>Goodeidae</taxon>
        <taxon>Characodon</taxon>
    </lineage>
</organism>
<accession>A0ABU7DW96</accession>
<name>A0ABU7DW96_9TELE</name>
<dbReference type="Proteomes" id="UP001352852">
    <property type="component" value="Unassembled WGS sequence"/>
</dbReference>
<protein>
    <submittedName>
        <fullName evidence="1">Uncharacterized protein</fullName>
    </submittedName>
</protein>
<dbReference type="EMBL" id="JAHUTJ010039536">
    <property type="protein sequence ID" value="MED6279317.1"/>
    <property type="molecule type" value="Genomic_DNA"/>
</dbReference>
<proteinExistence type="predicted"/>
<evidence type="ECO:0000313" key="2">
    <source>
        <dbReference type="Proteomes" id="UP001352852"/>
    </source>
</evidence>
<comment type="caution">
    <text evidence="1">The sequence shown here is derived from an EMBL/GenBank/DDBJ whole genome shotgun (WGS) entry which is preliminary data.</text>
</comment>
<reference evidence="1 2" key="1">
    <citation type="submission" date="2021-06" db="EMBL/GenBank/DDBJ databases">
        <authorList>
            <person name="Palmer J.M."/>
        </authorList>
    </citation>
    <scope>NUCLEOTIDE SEQUENCE [LARGE SCALE GENOMIC DNA]</scope>
    <source>
        <strain evidence="1 2">CL_MEX2019</strain>
        <tissue evidence="1">Muscle</tissue>
    </source>
</reference>